<feature type="transmembrane region" description="Helical" evidence="8">
    <location>
        <begin position="382"/>
        <end position="404"/>
    </location>
</feature>
<evidence type="ECO:0000256" key="7">
    <source>
        <dbReference type="ARBA" id="ARBA00023136"/>
    </source>
</evidence>
<feature type="transmembrane region" description="Helical" evidence="8">
    <location>
        <begin position="262"/>
        <end position="284"/>
    </location>
</feature>
<evidence type="ECO:0000256" key="8">
    <source>
        <dbReference type="SAM" id="Phobius"/>
    </source>
</evidence>
<dbReference type="RefSeq" id="WP_380186471.1">
    <property type="nucleotide sequence ID" value="NZ_JBHTBQ010000007.1"/>
</dbReference>
<feature type="transmembrane region" description="Helical" evidence="8">
    <location>
        <begin position="89"/>
        <end position="107"/>
    </location>
</feature>
<protein>
    <submittedName>
        <fullName evidence="11">Phospholipid carrier-dependent glycosyltransferase</fullName>
    </submittedName>
</protein>
<organism evidence="11 12">
    <name type="scientific">Iodobacter arcticus</name>
    <dbReference type="NCBI Taxonomy" id="590593"/>
    <lineage>
        <taxon>Bacteria</taxon>
        <taxon>Pseudomonadati</taxon>
        <taxon>Pseudomonadota</taxon>
        <taxon>Betaproteobacteria</taxon>
        <taxon>Neisseriales</taxon>
        <taxon>Chitinibacteraceae</taxon>
        <taxon>Iodobacter</taxon>
    </lineage>
</organism>
<keyword evidence="3" id="KW-0328">Glycosyltransferase</keyword>
<dbReference type="Proteomes" id="UP001596473">
    <property type="component" value="Unassembled WGS sequence"/>
</dbReference>
<feature type="transmembrane region" description="Helical" evidence="8">
    <location>
        <begin position="349"/>
        <end position="366"/>
    </location>
</feature>
<evidence type="ECO:0000256" key="4">
    <source>
        <dbReference type="ARBA" id="ARBA00022679"/>
    </source>
</evidence>
<feature type="transmembrane region" description="Helical" evidence="8">
    <location>
        <begin position="296"/>
        <end position="312"/>
    </location>
</feature>
<keyword evidence="6 8" id="KW-1133">Transmembrane helix</keyword>
<evidence type="ECO:0000259" key="9">
    <source>
        <dbReference type="Pfam" id="PF02366"/>
    </source>
</evidence>
<feature type="domain" description="ArnT-like N-terminal" evidence="9">
    <location>
        <begin position="17"/>
        <end position="238"/>
    </location>
</feature>
<evidence type="ECO:0000256" key="2">
    <source>
        <dbReference type="ARBA" id="ARBA00022475"/>
    </source>
</evidence>
<gene>
    <name evidence="11" type="ORF">ACFQNF_04605</name>
</gene>
<evidence type="ECO:0000256" key="6">
    <source>
        <dbReference type="ARBA" id="ARBA00022989"/>
    </source>
</evidence>
<dbReference type="PANTHER" id="PTHR33908:SF3">
    <property type="entry name" value="UNDECAPRENYL PHOSPHATE-ALPHA-4-AMINO-4-DEOXY-L-ARABINOSE ARABINOSYL TRANSFERASE"/>
    <property type="match status" value="1"/>
</dbReference>
<dbReference type="InterPro" id="IPR003342">
    <property type="entry name" value="ArnT-like_N"/>
</dbReference>
<dbReference type="InterPro" id="IPR040845">
    <property type="entry name" value="Arnt_C"/>
</dbReference>
<feature type="transmembrane region" description="Helical" evidence="8">
    <location>
        <begin position="318"/>
        <end position="337"/>
    </location>
</feature>
<feature type="transmembrane region" description="Helical" evidence="8">
    <location>
        <begin position="175"/>
        <end position="201"/>
    </location>
</feature>
<sequence>MNSLINRPAAKWLVLLLLAVLWFGTLGYRKLITPDEGRYAEIAREMVVSGDWNTPRLNGIKYFEKPALQYWATAASFEVLGESDFAARLWPALTGFLGLLAVFFTSRKLWGEATAWLAGGILASSAWWIGNGHFLTLDMGVSAFLTFSLCGFLLAQRDGASAKENRNGMLMAWGAIGLAVLSKGLIGLVLPGIAIVAYSIICRDLKLWTKLHLVKGLALALLITVPWFLTVSKANPEFAQFFFIHEHFERFLSTEHRREGPIYYFLPILAIGLLPWTSLLPQALKNSWKIDGQFKVNRFLLIWAVFIFAFFSKSGSKLPSYILPIFPALAMLMAQTLMNISSKALRWHLLWIAVPGIVLIGAYPYVSSMASAHTPQIYNAAYAGWLVAAGIVLAGGAIASFILAGKGKKEAAIAVMALSGLVGGQLPMVGHESYAYTNSSYHIVAAVKPLLKPDSKLYAVHYYDQSLPFYLKQTLQFVEYVDEFKMGQQSEPDKFMSMDNFTLQWEMDSHPVAFIDSEAESDTFKKLQERGLKMKIIAQDARRLVITKQ</sequence>
<name>A0ABW2QW34_9NEIS</name>
<keyword evidence="2" id="KW-1003">Cell membrane</keyword>
<feature type="domain" description="Aminoarabinose transferase C-terminal" evidence="10">
    <location>
        <begin position="443"/>
        <end position="548"/>
    </location>
</feature>
<evidence type="ECO:0000313" key="12">
    <source>
        <dbReference type="Proteomes" id="UP001596473"/>
    </source>
</evidence>
<keyword evidence="4" id="KW-0808">Transferase</keyword>
<evidence type="ECO:0000256" key="5">
    <source>
        <dbReference type="ARBA" id="ARBA00022692"/>
    </source>
</evidence>
<proteinExistence type="predicted"/>
<keyword evidence="5 8" id="KW-0812">Transmembrane</keyword>
<comment type="subcellular location">
    <subcellularLocation>
        <location evidence="1">Cell membrane</location>
        <topology evidence="1">Multi-pass membrane protein</topology>
    </subcellularLocation>
</comment>
<dbReference type="InterPro" id="IPR050297">
    <property type="entry name" value="LipidA_mod_glycosyltrf_83"/>
</dbReference>
<keyword evidence="7 8" id="KW-0472">Membrane</keyword>
<dbReference type="PANTHER" id="PTHR33908">
    <property type="entry name" value="MANNOSYLTRANSFERASE YKCB-RELATED"/>
    <property type="match status" value="1"/>
</dbReference>
<feature type="transmembrane region" description="Helical" evidence="8">
    <location>
        <begin position="12"/>
        <end position="28"/>
    </location>
</feature>
<dbReference type="Pfam" id="PF18583">
    <property type="entry name" value="Arnt_C"/>
    <property type="match status" value="1"/>
</dbReference>
<feature type="transmembrane region" description="Helical" evidence="8">
    <location>
        <begin position="113"/>
        <end position="130"/>
    </location>
</feature>
<dbReference type="Pfam" id="PF02366">
    <property type="entry name" value="PMT"/>
    <property type="match status" value="1"/>
</dbReference>
<evidence type="ECO:0000256" key="3">
    <source>
        <dbReference type="ARBA" id="ARBA00022676"/>
    </source>
</evidence>
<evidence type="ECO:0000256" key="1">
    <source>
        <dbReference type="ARBA" id="ARBA00004651"/>
    </source>
</evidence>
<feature type="transmembrane region" description="Helical" evidence="8">
    <location>
        <begin position="213"/>
        <end position="229"/>
    </location>
</feature>
<keyword evidence="12" id="KW-1185">Reference proteome</keyword>
<evidence type="ECO:0000313" key="11">
    <source>
        <dbReference type="EMBL" id="MFC7419150.1"/>
    </source>
</evidence>
<accession>A0ABW2QW34</accession>
<comment type="caution">
    <text evidence="11">The sequence shown here is derived from an EMBL/GenBank/DDBJ whole genome shotgun (WGS) entry which is preliminary data.</text>
</comment>
<evidence type="ECO:0000259" key="10">
    <source>
        <dbReference type="Pfam" id="PF18583"/>
    </source>
</evidence>
<dbReference type="EMBL" id="JBHTBQ010000007">
    <property type="protein sequence ID" value="MFC7419150.1"/>
    <property type="molecule type" value="Genomic_DNA"/>
</dbReference>
<reference evidence="12" key="1">
    <citation type="journal article" date="2019" name="Int. J. Syst. Evol. Microbiol.">
        <title>The Global Catalogue of Microorganisms (GCM) 10K type strain sequencing project: providing services to taxonomists for standard genome sequencing and annotation.</title>
        <authorList>
            <consortium name="The Broad Institute Genomics Platform"/>
            <consortium name="The Broad Institute Genome Sequencing Center for Infectious Disease"/>
            <person name="Wu L."/>
            <person name="Ma J."/>
        </authorList>
    </citation>
    <scope>NUCLEOTIDE SEQUENCE [LARGE SCALE GENOMIC DNA]</scope>
    <source>
        <strain evidence="12">CCUG 62945</strain>
    </source>
</reference>